<dbReference type="OrthoDB" id="8477642at2"/>
<dbReference type="RefSeq" id="WP_150062917.1">
    <property type="nucleotide sequence ID" value="NZ_JACHII010000010.1"/>
</dbReference>
<organism evidence="2 3">
    <name type="scientific">Roseospira marina</name>
    <dbReference type="NCBI Taxonomy" id="140057"/>
    <lineage>
        <taxon>Bacteria</taxon>
        <taxon>Pseudomonadati</taxon>
        <taxon>Pseudomonadota</taxon>
        <taxon>Alphaproteobacteria</taxon>
        <taxon>Rhodospirillales</taxon>
        <taxon>Rhodospirillaceae</taxon>
        <taxon>Roseospira</taxon>
    </lineage>
</organism>
<gene>
    <name evidence="2" type="ORF">F1188_13290</name>
</gene>
<evidence type="ECO:0000313" key="3">
    <source>
        <dbReference type="Proteomes" id="UP000324065"/>
    </source>
</evidence>
<name>A0A5M6IB95_9PROT</name>
<reference evidence="2 3" key="1">
    <citation type="submission" date="2019-09" db="EMBL/GenBank/DDBJ databases">
        <title>Genome sequence of Roseospira marina, one of the more divergent members of the non-sulfur purple photosynthetic bacterial family, the Rhodospirillaceae.</title>
        <authorList>
            <person name="Meyer T."/>
            <person name="Kyndt J."/>
        </authorList>
    </citation>
    <scope>NUCLEOTIDE SEQUENCE [LARGE SCALE GENOMIC DNA]</scope>
    <source>
        <strain evidence="2 3">DSM 15113</strain>
    </source>
</reference>
<dbReference type="EMBL" id="VWPJ01000012">
    <property type="protein sequence ID" value="KAA5605005.1"/>
    <property type="molecule type" value="Genomic_DNA"/>
</dbReference>
<sequence length="592" mass="61753">MLDPTRPSDAPPPLAAPREIAPPPGGVTDSERTSPGDTGPAASDAEVSGGPLPHTIGLLTPRVGGFPDTLWEGTPGARVADLLAVLPVGTTSPVMADLRRRLLLSVQRAPVGLDTLDLLRTRLDLLAAAGASADDIMALAAPVGRDARVDRLRLRALLVDADDRRACALARSVRARYPDPIWEKATIHCDLLDGRRDAALLGLSLLREMGADTDASGGRAFSLLVERLAGLNSPAPDRMAGATPVAWRLLRRLPDVKAPPDAVDPSAPWTARALALAEQGGPPTVRAAAAETAAAAGAVSLETLGAVWAGLAIDSRDLETPVSQVVQGGTARARALAYAILFRETNPTKLAEGLLYPLETSRARTPGLYPTHARLYAPLIRDIPVEPRVPSLLGEAAGRALYTAGALEAGRAWLHRLEAQGRAGDTDAEDAAALVWPLARLADPAVGDAVPTDRLAYWRQARAARLGGASHSRETLDRDHVVLLSLLEALGADIGEAHWLPVRTNRVFVEALTVTGGHTAPDDLAALEQASAAGRLGETVALVLNALGPDGPAGASLETLRGVIRGLRSVGLDDAARRVAVEAFAVDGPPES</sequence>
<proteinExistence type="predicted"/>
<evidence type="ECO:0000313" key="2">
    <source>
        <dbReference type="EMBL" id="KAA5605005.1"/>
    </source>
</evidence>
<keyword evidence="3" id="KW-1185">Reference proteome</keyword>
<comment type="caution">
    <text evidence="2">The sequence shown here is derived from an EMBL/GenBank/DDBJ whole genome shotgun (WGS) entry which is preliminary data.</text>
</comment>
<protein>
    <submittedName>
        <fullName evidence="2">Uncharacterized protein</fullName>
    </submittedName>
</protein>
<dbReference type="AlphaFoldDB" id="A0A5M6IB95"/>
<evidence type="ECO:0000256" key="1">
    <source>
        <dbReference type="SAM" id="MobiDB-lite"/>
    </source>
</evidence>
<feature type="region of interest" description="Disordered" evidence="1">
    <location>
        <begin position="1"/>
        <end position="54"/>
    </location>
</feature>
<feature type="compositionally biased region" description="Pro residues" evidence="1">
    <location>
        <begin position="9"/>
        <end position="25"/>
    </location>
</feature>
<accession>A0A5M6IB95</accession>
<dbReference type="Proteomes" id="UP000324065">
    <property type="component" value="Unassembled WGS sequence"/>
</dbReference>